<proteinExistence type="predicted"/>
<sequence length="105" mass="11962">MRKTLLATLLIAGTTLGFAKNNVEPETNVKLQDNKIEVKETKEVKEENDDSARKLCTSIYHYTTQSVSSDMYGNIYSQTIHHYVQQSYWCGDNEPRTTFVEGTPP</sequence>
<organism evidence="2 3">
    <name type="scientific">Chryseobacterium urinae</name>
    <dbReference type="NCBI Taxonomy" id="3058400"/>
    <lineage>
        <taxon>Bacteria</taxon>
        <taxon>Pseudomonadati</taxon>
        <taxon>Bacteroidota</taxon>
        <taxon>Flavobacteriia</taxon>
        <taxon>Flavobacteriales</taxon>
        <taxon>Weeksellaceae</taxon>
        <taxon>Chryseobacterium group</taxon>
        <taxon>Chryseobacterium</taxon>
    </lineage>
</organism>
<evidence type="ECO:0000256" key="1">
    <source>
        <dbReference type="SAM" id="SignalP"/>
    </source>
</evidence>
<feature type="chain" id="PRO_5046197252" evidence="1">
    <location>
        <begin position="20"/>
        <end position="105"/>
    </location>
</feature>
<protein>
    <submittedName>
        <fullName evidence="2">Uncharacterized protein</fullName>
    </submittedName>
</protein>
<dbReference type="Proteomes" id="UP001168128">
    <property type="component" value="Unassembled WGS sequence"/>
</dbReference>
<evidence type="ECO:0000313" key="3">
    <source>
        <dbReference type="Proteomes" id="UP001168128"/>
    </source>
</evidence>
<keyword evidence="1" id="KW-0732">Signal</keyword>
<name>A0ABT8U630_9FLAO</name>
<comment type="caution">
    <text evidence="2">The sequence shown here is derived from an EMBL/GenBank/DDBJ whole genome shotgun (WGS) entry which is preliminary data.</text>
</comment>
<evidence type="ECO:0000313" key="2">
    <source>
        <dbReference type="EMBL" id="MDO3426524.1"/>
    </source>
</evidence>
<keyword evidence="3" id="KW-1185">Reference proteome</keyword>
<feature type="signal peptide" evidence="1">
    <location>
        <begin position="1"/>
        <end position="19"/>
    </location>
</feature>
<dbReference type="EMBL" id="JAULSJ010000031">
    <property type="protein sequence ID" value="MDO3426524.1"/>
    <property type="molecule type" value="Genomic_DNA"/>
</dbReference>
<reference evidence="2" key="1">
    <citation type="submission" date="2023-07" db="EMBL/GenBank/DDBJ databases">
        <title>AMR profile of multidrug- resistance Chryseobacterium gambrini related strain.</title>
        <authorList>
            <person name="Kirdat K."/>
            <person name="Bhatt A."/>
            <person name="Kuyare S."/>
            <person name="Yadav A."/>
        </authorList>
    </citation>
    <scope>NUCLEOTIDE SEQUENCE</scope>
    <source>
        <strain evidence="2">APV-1</strain>
    </source>
</reference>
<accession>A0ABT8U630</accession>
<dbReference type="RefSeq" id="WP_302717371.1">
    <property type="nucleotide sequence ID" value="NZ_JAULSJ010000031.1"/>
</dbReference>
<gene>
    <name evidence="2" type="ORF">QWT87_16710</name>
</gene>